<gene>
    <name evidence="1" type="ORF">VNO77_05316</name>
</gene>
<dbReference type="AlphaFoldDB" id="A0AAN9R5J6"/>
<accession>A0AAN9R5J6</accession>
<protein>
    <submittedName>
        <fullName evidence="1">Uncharacterized protein</fullName>
    </submittedName>
</protein>
<proteinExistence type="predicted"/>
<sequence length="69" mass="7255">MLDLRSNSMLCSMLSIIAAGYLVNCDFLAWGVAYDIIAAGLPGSLSKSSQAGFLAKCGHFGFIIGFLCC</sequence>
<dbReference type="EMBL" id="JAYMYQ010000001">
    <property type="protein sequence ID" value="KAK7363185.1"/>
    <property type="molecule type" value="Genomic_DNA"/>
</dbReference>
<organism evidence="1 2">
    <name type="scientific">Canavalia gladiata</name>
    <name type="common">Sword bean</name>
    <name type="synonym">Dolichos gladiatus</name>
    <dbReference type="NCBI Taxonomy" id="3824"/>
    <lineage>
        <taxon>Eukaryota</taxon>
        <taxon>Viridiplantae</taxon>
        <taxon>Streptophyta</taxon>
        <taxon>Embryophyta</taxon>
        <taxon>Tracheophyta</taxon>
        <taxon>Spermatophyta</taxon>
        <taxon>Magnoliopsida</taxon>
        <taxon>eudicotyledons</taxon>
        <taxon>Gunneridae</taxon>
        <taxon>Pentapetalae</taxon>
        <taxon>rosids</taxon>
        <taxon>fabids</taxon>
        <taxon>Fabales</taxon>
        <taxon>Fabaceae</taxon>
        <taxon>Papilionoideae</taxon>
        <taxon>50 kb inversion clade</taxon>
        <taxon>NPAAA clade</taxon>
        <taxon>indigoferoid/millettioid clade</taxon>
        <taxon>Phaseoleae</taxon>
        <taxon>Canavalia</taxon>
    </lineage>
</organism>
<comment type="caution">
    <text evidence="1">The sequence shown here is derived from an EMBL/GenBank/DDBJ whole genome shotgun (WGS) entry which is preliminary data.</text>
</comment>
<dbReference type="Proteomes" id="UP001367508">
    <property type="component" value="Unassembled WGS sequence"/>
</dbReference>
<name>A0AAN9R5J6_CANGL</name>
<keyword evidence="2" id="KW-1185">Reference proteome</keyword>
<reference evidence="1 2" key="1">
    <citation type="submission" date="2024-01" db="EMBL/GenBank/DDBJ databases">
        <title>The genomes of 5 underutilized Papilionoideae crops provide insights into root nodulation and disease resistanc.</title>
        <authorList>
            <person name="Jiang F."/>
        </authorList>
    </citation>
    <scope>NUCLEOTIDE SEQUENCE [LARGE SCALE GENOMIC DNA]</scope>
    <source>
        <strain evidence="1">LVBAO_FW01</strain>
        <tissue evidence="1">Leaves</tissue>
    </source>
</reference>
<evidence type="ECO:0000313" key="2">
    <source>
        <dbReference type="Proteomes" id="UP001367508"/>
    </source>
</evidence>
<evidence type="ECO:0000313" key="1">
    <source>
        <dbReference type="EMBL" id="KAK7363185.1"/>
    </source>
</evidence>